<comment type="caution">
    <text evidence="4">The sequence shown here is derived from an EMBL/GenBank/DDBJ whole genome shotgun (WGS) entry which is preliminary data.</text>
</comment>
<dbReference type="GO" id="GO:0016740">
    <property type="term" value="F:transferase activity"/>
    <property type="evidence" value="ECO:0007669"/>
    <property type="project" value="UniProtKB-KW"/>
</dbReference>
<dbReference type="InterPro" id="IPR043130">
    <property type="entry name" value="CDP-OH_PTrfase_TM_dom"/>
</dbReference>
<dbReference type="PROSITE" id="PS00379">
    <property type="entry name" value="CDP_ALCOHOL_P_TRANSF"/>
    <property type="match status" value="1"/>
</dbReference>
<dbReference type="EMBL" id="JBHSXQ010000002">
    <property type="protein sequence ID" value="MFC6905228.1"/>
    <property type="molecule type" value="Genomic_DNA"/>
</dbReference>
<feature type="transmembrane region" description="Helical" evidence="3">
    <location>
        <begin position="47"/>
        <end position="66"/>
    </location>
</feature>
<comment type="similarity">
    <text evidence="2">Belongs to the CDP-alcohol phosphatidyltransferase class-I family.</text>
</comment>
<dbReference type="Gene3D" id="1.20.120.1760">
    <property type="match status" value="1"/>
</dbReference>
<proteinExistence type="inferred from homology"/>
<evidence type="ECO:0000256" key="1">
    <source>
        <dbReference type="ARBA" id="ARBA00022679"/>
    </source>
</evidence>
<evidence type="ECO:0000313" key="5">
    <source>
        <dbReference type="Proteomes" id="UP001596312"/>
    </source>
</evidence>
<keyword evidence="3" id="KW-0472">Membrane</keyword>
<sequence>MGDAYAGRTLRRLRLRWVLVACLAACATALAFAGLRALLADALARRWLLLVVPVLAYELALLWRFLPRNRAGERLLPSLGPGTLLTIARGVLIAFLAGFLLLPQPTESLVWLPAVLYGTAALADYADGTVARLADHVTTLGARLDTEFDALGILIAPLLAVLYGQLPLWYLAVSAARYLFVLGRWLRRRRGLPVFDLPPRRSRRVLAGLQMAFVALALSPAVGPPLTTAGAALVATPFVAGFVRDWLHVSGRLS</sequence>
<name>A0ABD5V171_9EURY</name>
<evidence type="ECO:0000313" key="4">
    <source>
        <dbReference type="EMBL" id="MFC6905228.1"/>
    </source>
</evidence>
<keyword evidence="1 2" id="KW-0808">Transferase</keyword>
<feature type="transmembrane region" description="Helical" evidence="3">
    <location>
        <begin position="17"/>
        <end position="35"/>
    </location>
</feature>
<dbReference type="Proteomes" id="UP001596312">
    <property type="component" value="Unassembled WGS sequence"/>
</dbReference>
<dbReference type="AlphaFoldDB" id="A0ABD5V171"/>
<evidence type="ECO:0000256" key="3">
    <source>
        <dbReference type="SAM" id="Phobius"/>
    </source>
</evidence>
<keyword evidence="3" id="KW-1133">Transmembrane helix</keyword>
<feature type="transmembrane region" description="Helical" evidence="3">
    <location>
        <begin position="78"/>
        <end position="102"/>
    </location>
</feature>
<accession>A0ABD5V171</accession>
<dbReference type="InterPro" id="IPR048254">
    <property type="entry name" value="CDP_ALCOHOL_P_TRANSF_CS"/>
</dbReference>
<evidence type="ECO:0000256" key="2">
    <source>
        <dbReference type="RuleBase" id="RU003750"/>
    </source>
</evidence>
<keyword evidence="5" id="KW-1185">Reference proteome</keyword>
<dbReference type="InterPro" id="IPR000462">
    <property type="entry name" value="CDP-OH_P_trans"/>
</dbReference>
<organism evidence="4 5">
    <name type="scientific">Halalkalicoccus tibetensis</name>
    <dbReference type="NCBI Taxonomy" id="175632"/>
    <lineage>
        <taxon>Archaea</taxon>
        <taxon>Methanobacteriati</taxon>
        <taxon>Methanobacteriota</taxon>
        <taxon>Stenosarchaea group</taxon>
        <taxon>Halobacteria</taxon>
        <taxon>Halobacteriales</taxon>
        <taxon>Halococcaceae</taxon>
        <taxon>Halalkalicoccus</taxon>
    </lineage>
</organism>
<feature type="transmembrane region" description="Helical" evidence="3">
    <location>
        <begin position="169"/>
        <end position="186"/>
    </location>
</feature>
<dbReference type="RefSeq" id="WP_340603742.1">
    <property type="nucleotide sequence ID" value="NZ_JBBMXV010000002.1"/>
</dbReference>
<protein>
    <submittedName>
        <fullName evidence="4">CDP-alcohol phosphatidyltransferase family protein</fullName>
        <ecNumber evidence="4">2.7.8.-</ecNumber>
    </submittedName>
</protein>
<keyword evidence="3" id="KW-0812">Transmembrane</keyword>
<dbReference type="EC" id="2.7.8.-" evidence="4"/>
<dbReference type="Pfam" id="PF01066">
    <property type="entry name" value="CDP-OH_P_transf"/>
    <property type="match status" value="1"/>
</dbReference>
<gene>
    <name evidence="4" type="ORF">ACFQGH_08460</name>
</gene>
<reference evidence="4 5" key="1">
    <citation type="journal article" date="2019" name="Int. J. Syst. Evol. Microbiol.">
        <title>The Global Catalogue of Microorganisms (GCM) 10K type strain sequencing project: providing services to taxonomists for standard genome sequencing and annotation.</title>
        <authorList>
            <consortium name="The Broad Institute Genomics Platform"/>
            <consortium name="The Broad Institute Genome Sequencing Center for Infectious Disease"/>
            <person name="Wu L."/>
            <person name="Ma J."/>
        </authorList>
    </citation>
    <scope>NUCLEOTIDE SEQUENCE [LARGE SCALE GENOMIC DNA]</scope>
    <source>
        <strain evidence="4 5">CGMCC 1.3240</strain>
    </source>
</reference>